<dbReference type="EMBL" id="MN739281">
    <property type="protein sequence ID" value="QHS96906.1"/>
    <property type="molecule type" value="Genomic_DNA"/>
</dbReference>
<organism evidence="3">
    <name type="scientific">viral metagenome</name>
    <dbReference type="NCBI Taxonomy" id="1070528"/>
    <lineage>
        <taxon>unclassified sequences</taxon>
        <taxon>metagenomes</taxon>
        <taxon>organismal metagenomes</taxon>
    </lineage>
</organism>
<feature type="transmembrane region" description="Helical" evidence="2">
    <location>
        <begin position="47"/>
        <end position="76"/>
    </location>
</feature>
<keyword evidence="2" id="KW-1133">Transmembrane helix</keyword>
<accession>A0A6C0BXE9</accession>
<keyword evidence="2" id="KW-0812">Transmembrane</keyword>
<sequence>MKYLKKLAKAEKKHELLLAVIFIIYLLFDIQTPHILAKPIDSLTGNIVVVLLAVSMFIYTNHLLGILALVVAYTLISRSRNLHIPVINNRHLPSEKKRTSDFNKYNETSQSLESEMVSRMENTQIPPPKSKKEYQPIVGNTHSAETLGN</sequence>
<dbReference type="AlphaFoldDB" id="A0A6C0BXE9"/>
<feature type="compositionally biased region" description="Polar residues" evidence="1">
    <location>
        <begin position="138"/>
        <end position="149"/>
    </location>
</feature>
<feature type="region of interest" description="Disordered" evidence="1">
    <location>
        <begin position="113"/>
        <end position="149"/>
    </location>
</feature>
<keyword evidence="2" id="KW-0472">Membrane</keyword>
<name>A0A6C0BXE9_9ZZZZ</name>
<proteinExistence type="predicted"/>
<evidence type="ECO:0000256" key="2">
    <source>
        <dbReference type="SAM" id="Phobius"/>
    </source>
</evidence>
<evidence type="ECO:0000313" key="3">
    <source>
        <dbReference type="EMBL" id="QHS96906.1"/>
    </source>
</evidence>
<reference evidence="3" key="1">
    <citation type="journal article" date="2020" name="Nature">
        <title>Giant virus diversity and host interactions through global metagenomics.</title>
        <authorList>
            <person name="Schulz F."/>
            <person name="Roux S."/>
            <person name="Paez-Espino D."/>
            <person name="Jungbluth S."/>
            <person name="Walsh D.A."/>
            <person name="Denef V.J."/>
            <person name="McMahon K.D."/>
            <person name="Konstantinidis K.T."/>
            <person name="Eloe-Fadrosh E.A."/>
            <person name="Kyrpides N.C."/>
            <person name="Woyke T."/>
        </authorList>
    </citation>
    <scope>NUCLEOTIDE SEQUENCE</scope>
    <source>
        <strain evidence="3">GVMAG-M-3300020166-5</strain>
    </source>
</reference>
<evidence type="ECO:0000256" key="1">
    <source>
        <dbReference type="SAM" id="MobiDB-lite"/>
    </source>
</evidence>
<protein>
    <submittedName>
        <fullName evidence="3">Uncharacterized protein</fullName>
    </submittedName>
</protein>